<accession>A0AAW0FF80</accession>
<dbReference type="AlphaFoldDB" id="A0AAW0FF80"/>
<sequence length="140" mass="15717">MQILRAARVLHVGGSTLKFLAAAHNMILAVATLQGDVGRAYYPCAMGYFGYSRAFHIVAISGIKYRDKLSCRKSDDYVMESQPLAHIRYAFRVFMQHSMMLTIISSPKNPKEHCNSPVDPTYMVQTEIASRGYISCFSNN</sequence>
<evidence type="ECO:0000313" key="1">
    <source>
        <dbReference type="EMBL" id="KAK7676779.1"/>
    </source>
</evidence>
<organism evidence="1 2">
    <name type="scientific">Cerrena zonata</name>
    <dbReference type="NCBI Taxonomy" id="2478898"/>
    <lineage>
        <taxon>Eukaryota</taxon>
        <taxon>Fungi</taxon>
        <taxon>Dikarya</taxon>
        <taxon>Basidiomycota</taxon>
        <taxon>Agaricomycotina</taxon>
        <taxon>Agaricomycetes</taxon>
        <taxon>Polyporales</taxon>
        <taxon>Cerrenaceae</taxon>
        <taxon>Cerrena</taxon>
    </lineage>
</organism>
<proteinExistence type="predicted"/>
<gene>
    <name evidence="1" type="ORF">QCA50_020247</name>
</gene>
<name>A0AAW0FF80_9APHY</name>
<dbReference type="EMBL" id="JASBNA010000104">
    <property type="protein sequence ID" value="KAK7676779.1"/>
    <property type="molecule type" value="Genomic_DNA"/>
</dbReference>
<evidence type="ECO:0000313" key="2">
    <source>
        <dbReference type="Proteomes" id="UP001385951"/>
    </source>
</evidence>
<reference evidence="1 2" key="1">
    <citation type="submission" date="2022-09" db="EMBL/GenBank/DDBJ databases">
        <authorList>
            <person name="Palmer J.M."/>
        </authorList>
    </citation>
    <scope>NUCLEOTIDE SEQUENCE [LARGE SCALE GENOMIC DNA]</scope>
    <source>
        <strain evidence="1 2">DSM 7382</strain>
    </source>
</reference>
<dbReference type="Proteomes" id="UP001385951">
    <property type="component" value="Unassembled WGS sequence"/>
</dbReference>
<protein>
    <submittedName>
        <fullName evidence="1">Uncharacterized protein</fullName>
    </submittedName>
</protein>
<keyword evidence="2" id="KW-1185">Reference proteome</keyword>
<comment type="caution">
    <text evidence="1">The sequence shown here is derived from an EMBL/GenBank/DDBJ whole genome shotgun (WGS) entry which is preliminary data.</text>
</comment>